<dbReference type="PANTHER" id="PTHR11014:SF63">
    <property type="entry name" value="METALLOPEPTIDASE, PUTATIVE (AFU_ORTHOLOGUE AFUA_6G09600)-RELATED"/>
    <property type="match status" value="1"/>
</dbReference>
<feature type="binding site" evidence="2">
    <location>
        <position position="168"/>
    </location>
    <ligand>
        <name>Mn(2+)</name>
        <dbReference type="ChEBI" id="CHEBI:29035"/>
        <label>2</label>
    </ligand>
</feature>
<organism evidence="4 5">
    <name type="scientific">Nocardioides scoriae</name>
    <dbReference type="NCBI Taxonomy" id="642780"/>
    <lineage>
        <taxon>Bacteria</taxon>
        <taxon>Bacillati</taxon>
        <taxon>Actinomycetota</taxon>
        <taxon>Actinomycetes</taxon>
        <taxon>Propionibacteriales</taxon>
        <taxon>Nocardioidaceae</taxon>
        <taxon>Nocardioides</taxon>
    </lineage>
</organism>
<dbReference type="NCBIfam" id="TIGR01891">
    <property type="entry name" value="amidohydrolases"/>
    <property type="match status" value="1"/>
</dbReference>
<dbReference type="Gene3D" id="3.30.70.360">
    <property type="match status" value="1"/>
</dbReference>
<evidence type="ECO:0000256" key="1">
    <source>
        <dbReference type="ARBA" id="ARBA00022801"/>
    </source>
</evidence>
<gene>
    <name evidence="4" type="ORF">SAMN04488570_2092</name>
</gene>
<keyword evidence="2" id="KW-0479">Metal-binding</keyword>
<evidence type="ECO:0000313" key="5">
    <source>
        <dbReference type="Proteomes" id="UP000198859"/>
    </source>
</evidence>
<dbReference type="GO" id="GO:0046872">
    <property type="term" value="F:metal ion binding"/>
    <property type="evidence" value="ECO:0007669"/>
    <property type="project" value="UniProtKB-KW"/>
</dbReference>
<dbReference type="GO" id="GO:0019877">
    <property type="term" value="P:diaminopimelate biosynthetic process"/>
    <property type="evidence" value="ECO:0007669"/>
    <property type="project" value="UniProtKB-ARBA"/>
</dbReference>
<dbReference type="AlphaFoldDB" id="A0A1H1T0P8"/>
<feature type="binding site" evidence="2">
    <location>
        <position position="140"/>
    </location>
    <ligand>
        <name>Mn(2+)</name>
        <dbReference type="ChEBI" id="CHEBI:29035"/>
        <label>2</label>
    </ligand>
</feature>
<feature type="binding site" evidence="2">
    <location>
        <position position="371"/>
    </location>
    <ligand>
        <name>Mn(2+)</name>
        <dbReference type="ChEBI" id="CHEBI:29035"/>
        <label>2</label>
    </ligand>
</feature>
<dbReference type="Pfam" id="PF01546">
    <property type="entry name" value="Peptidase_M20"/>
    <property type="match status" value="1"/>
</dbReference>
<dbReference type="SUPFAM" id="SSF53187">
    <property type="entry name" value="Zn-dependent exopeptidases"/>
    <property type="match status" value="1"/>
</dbReference>
<dbReference type="InterPro" id="IPR011650">
    <property type="entry name" value="Peptidase_M20_dimer"/>
</dbReference>
<accession>A0A1H1T0P8</accession>
<dbReference type="CDD" id="cd03886">
    <property type="entry name" value="M20_Acy1"/>
    <property type="match status" value="1"/>
</dbReference>
<dbReference type="RefSeq" id="WP_091729248.1">
    <property type="nucleotide sequence ID" value="NZ_LT629757.1"/>
</dbReference>
<dbReference type="PIRSF" id="PIRSF005962">
    <property type="entry name" value="Pept_M20D_amidohydro"/>
    <property type="match status" value="1"/>
</dbReference>
<evidence type="ECO:0000313" key="4">
    <source>
        <dbReference type="EMBL" id="SDS53229.1"/>
    </source>
</evidence>
<protein>
    <submittedName>
        <fullName evidence="4">Hippurate hydrolase</fullName>
    </submittedName>
</protein>
<reference evidence="5" key="1">
    <citation type="submission" date="2016-10" db="EMBL/GenBank/DDBJ databases">
        <authorList>
            <person name="Varghese N."/>
            <person name="Submissions S."/>
        </authorList>
    </citation>
    <scope>NUCLEOTIDE SEQUENCE [LARGE SCALE GENOMIC DNA]</scope>
    <source>
        <strain evidence="5">DSM 22127</strain>
    </source>
</reference>
<dbReference type="InterPro" id="IPR017439">
    <property type="entry name" value="Amidohydrolase"/>
</dbReference>
<dbReference type="GO" id="GO:0050118">
    <property type="term" value="F:N-acetyldiaminopimelate deacetylase activity"/>
    <property type="evidence" value="ECO:0007669"/>
    <property type="project" value="UniProtKB-ARBA"/>
</dbReference>
<dbReference type="InterPro" id="IPR036264">
    <property type="entry name" value="Bact_exopeptidase_dim_dom"/>
</dbReference>
<feature type="binding site" evidence="2">
    <location>
        <position position="104"/>
    </location>
    <ligand>
        <name>Mn(2+)</name>
        <dbReference type="ChEBI" id="CHEBI:29035"/>
        <label>2</label>
    </ligand>
</feature>
<dbReference type="EMBL" id="LT629757">
    <property type="protein sequence ID" value="SDS53229.1"/>
    <property type="molecule type" value="Genomic_DNA"/>
</dbReference>
<keyword evidence="5" id="KW-1185">Reference proteome</keyword>
<feature type="binding site" evidence="2">
    <location>
        <position position="106"/>
    </location>
    <ligand>
        <name>Mn(2+)</name>
        <dbReference type="ChEBI" id="CHEBI:29035"/>
        <label>2</label>
    </ligand>
</feature>
<dbReference type="OrthoDB" id="9777385at2"/>
<feature type="domain" description="Peptidase M20 dimerisation" evidence="3">
    <location>
        <begin position="192"/>
        <end position="278"/>
    </location>
</feature>
<sequence length="404" mass="43206">MDLRDDARSLADDLVQLRRRLHARPEVGLVLPRTQEAVLEELDGLGLELSTGTGTTSVTAVLRGGARDDADPRTVLLRADMDALPVREETGLDFAATDGAMHACGHDLHTTALLGATRLLAQHRDHLRGDVVLMFQPGEEGWDGAGVMIDEGVLDAAGRRADAAYGLHVFSASFPAHQFSSRPGPLMAASHGLYVTVRGQGGHGSMPHRGRDPIAAMAEMITALQTMVTRRFDVFDPVVLTVGMVEGGTRRNVIPDSARFEATVRRFSEANEDLLRALVPEVLEGVARAHGVEVEVDFQGEYPLTVNDPAGVEFASGVVREVLGEDRWADLADPIPGSEDFSRVLQAVPGAFVFLGATLPGRDPATAPNNHSPRADFDEAVLPDAATVYAELAVRRLAELSPAG</sequence>
<dbReference type="STRING" id="642780.SAMN04488570_2092"/>
<keyword evidence="2" id="KW-0464">Manganese</keyword>
<evidence type="ECO:0000259" key="3">
    <source>
        <dbReference type="Pfam" id="PF07687"/>
    </source>
</evidence>
<dbReference type="Proteomes" id="UP000198859">
    <property type="component" value="Chromosome I"/>
</dbReference>
<evidence type="ECO:0000256" key="2">
    <source>
        <dbReference type="PIRSR" id="PIRSR005962-1"/>
    </source>
</evidence>
<dbReference type="SUPFAM" id="SSF55031">
    <property type="entry name" value="Bacterial exopeptidase dimerisation domain"/>
    <property type="match status" value="1"/>
</dbReference>
<dbReference type="InterPro" id="IPR002933">
    <property type="entry name" value="Peptidase_M20"/>
</dbReference>
<comment type="cofactor">
    <cofactor evidence="2">
        <name>Mn(2+)</name>
        <dbReference type="ChEBI" id="CHEBI:29035"/>
    </cofactor>
    <text evidence="2">The Mn(2+) ion enhances activity.</text>
</comment>
<proteinExistence type="predicted"/>
<name>A0A1H1T0P8_9ACTN</name>
<dbReference type="Pfam" id="PF07687">
    <property type="entry name" value="M20_dimer"/>
    <property type="match status" value="1"/>
</dbReference>
<dbReference type="Gene3D" id="3.40.630.10">
    <property type="entry name" value="Zn peptidases"/>
    <property type="match status" value="1"/>
</dbReference>
<dbReference type="FunFam" id="3.30.70.360:FF:000001">
    <property type="entry name" value="N-acetyldiaminopimelate deacetylase"/>
    <property type="match status" value="1"/>
</dbReference>
<dbReference type="PANTHER" id="PTHR11014">
    <property type="entry name" value="PEPTIDASE M20 FAMILY MEMBER"/>
    <property type="match status" value="1"/>
</dbReference>
<keyword evidence="1 4" id="KW-0378">Hydrolase</keyword>